<evidence type="ECO:0000256" key="2">
    <source>
        <dbReference type="SAM" id="Phobius"/>
    </source>
</evidence>
<evidence type="ECO:0000313" key="3">
    <source>
        <dbReference type="EMBL" id="CAE8636800.1"/>
    </source>
</evidence>
<gene>
    <name evidence="3" type="ORF">PGLA1383_LOCUS52206</name>
</gene>
<sequence>MARQLATHGALRNRHFGLWLLLLATLVVQLLPKLTSLGFVSHARHFQSGLMPSRLPTSISTRAAEPEKAVKMAEKPGGEENIEEEASGDWESPISWDEENNTAGLNIDPVTLVTIAFGAMAFNFFVLANL</sequence>
<protein>
    <submittedName>
        <fullName evidence="3">Uncharacterized protein</fullName>
    </submittedName>
</protein>
<name>A0A813HEP7_POLGL</name>
<comment type="caution">
    <text evidence="3">The sequence shown here is derived from an EMBL/GenBank/DDBJ whole genome shotgun (WGS) entry which is preliminary data.</text>
</comment>
<keyword evidence="2" id="KW-1133">Transmembrane helix</keyword>
<organism evidence="3 4">
    <name type="scientific">Polarella glacialis</name>
    <name type="common">Dinoflagellate</name>
    <dbReference type="NCBI Taxonomy" id="89957"/>
    <lineage>
        <taxon>Eukaryota</taxon>
        <taxon>Sar</taxon>
        <taxon>Alveolata</taxon>
        <taxon>Dinophyceae</taxon>
        <taxon>Suessiales</taxon>
        <taxon>Suessiaceae</taxon>
        <taxon>Polarella</taxon>
    </lineage>
</organism>
<dbReference type="Proteomes" id="UP000654075">
    <property type="component" value="Unassembled WGS sequence"/>
</dbReference>
<feature type="region of interest" description="Disordered" evidence="1">
    <location>
        <begin position="57"/>
        <end position="95"/>
    </location>
</feature>
<dbReference type="EMBL" id="CAJNNV010031554">
    <property type="protein sequence ID" value="CAE8636800.1"/>
    <property type="molecule type" value="Genomic_DNA"/>
</dbReference>
<keyword evidence="2" id="KW-0472">Membrane</keyword>
<keyword evidence="4" id="KW-1185">Reference proteome</keyword>
<accession>A0A813HEP7</accession>
<keyword evidence="2" id="KW-0812">Transmembrane</keyword>
<reference evidence="3" key="1">
    <citation type="submission" date="2021-02" db="EMBL/GenBank/DDBJ databases">
        <authorList>
            <person name="Dougan E. K."/>
            <person name="Rhodes N."/>
            <person name="Thang M."/>
            <person name="Chan C."/>
        </authorList>
    </citation>
    <scope>NUCLEOTIDE SEQUENCE</scope>
</reference>
<evidence type="ECO:0000256" key="1">
    <source>
        <dbReference type="SAM" id="MobiDB-lite"/>
    </source>
</evidence>
<feature type="compositionally biased region" description="Basic and acidic residues" evidence="1">
    <location>
        <begin position="64"/>
        <end position="78"/>
    </location>
</feature>
<dbReference type="AlphaFoldDB" id="A0A813HEP7"/>
<feature type="transmembrane region" description="Helical" evidence="2">
    <location>
        <begin position="110"/>
        <end position="128"/>
    </location>
</feature>
<evidence type="ECO:0000313" key="4">
    <source>
        <dbReference type="Proteomes" id="UP000654075"/>
    </source>
</evidence>
<proteinExistence type="predicted"/>